<feature type="region of interest" description="Disordered" evidence="8">
    <location>
        <begin position="186"/>
        <end position="241"/>
    </location>
</feature>
<evidence type="ECO:0000256" key="2">
    <source>
        <dbReference type="ARBA" id="ARBA00022517"/>
    </source>
</evidence>
<dbReference type="CDD" id="cd09866">
    <property type="entry name" value="PIN_Fcf1-Utp23-H"/>
    <property type="match status" value="1"/>
</dbReference>
<evidence type="ECO:0000256" key="8">
    <source>
        <dbReference type="SAM" id="MobiDB-lite"/>
    </source>
</evidence>
<comment type="function">
    <text evidence="5">Involved in rRNA-processing and ribosome biogenesis.</text>
</comment>
<dbReference type="GO" id="GO:0006364">
    <property type="term" value="P:rRNA processing"/>
    <property type="evidence" value="ECO:0007669"/>
    <property type="project" value="UniProtKB-KW"/>
</dbReference>
<comment type="similarity">
    <text evidence="6">Belongs to the UTP23/FCF1 family. UTP23 subfamily.</text>
</comment>
<accession>A0A1S3J5A9</accession>
<comment type="subcellular location">
    <subcellularLocation>
        <location evidence="1">Nucleus</location>
        <location evidence="1">Nucleolus</location>
    </subcellularLocation>
</comment>
<sequence>MKTKRLKQARKIVGFYKSYFDICPPFSILIDGTFCKAALQFKINIREQLPKYLESELKLCTTLCAKAECEDLGPLLYGPFKVLQQFDLESCGHHSPLTAAKCFQSVMKKKKSIFVATQDQDLQEIARNRKGTPLLYITHNAIILDNPSNKSRHSAERNVANKISLSHHEQEQLNRLKRTVFGHDELKKRKRKKKKGVNPLSCKKKKTKPKEPILKNGVQKRKRKKKIKIAPHIIEHLKSSS</sequence>
<keyword evidence="4" id="KW-0539">Nucleus</keyword>
<reference evidence="11" key="1">
    <citation type="submission" date="2025-08" db="UniProtKB">
        <authorList>
            <consortium name="RefSeq"/>
        </authorList>
    </citation>
    <scope>IDENTIFICATION</scope>
    <source>
        <tissue evidence="11">Gonads</tissue>
    </source>
</reference>
<evidence type="ECO:0000256" key="7">
    <source>
        <dbReference type="ARBA" id="ARBA00071400"/>
    </source>
</evidence>
<dbReference type="SUPFAM" id="SSF88723">
    <property type="entry name" value="PIN domain-like"/>
    <property type="match status" value="1"/>
</dbReference>
<feature type="compositionally biased region" description="Basic residues" evidence="8">
    <location>
        <begin position="218"/>
        <end position="229"/>
    </location>
</feature>
<dbReference type="InterPro" id="IPR029060">
    <property type="entry name" value="PIN-like_dom_sf"/>
</dbReference>
<dbReference type="GO" id="GO:0032040">
    <property type="term" value="C:small-subunit processome"/>
    <property type="evidence" value="ECO:0007669"/>
    <property type="project" value="InterPro"/>
</dbReference>
<protein>
    <recommendedName>
        <fullName evidence="7">rRNA-processing protein UTP23 homolog</fullName>
    </recommendedName>
</protein>
<dbReference type="RefSeq" id="XP_013405029.1">
    <property type="nucleotide sequence ID" value="XM_013549575.1"/>
</dbReference>
<dbReference type="GeneID" id="106169910"/>
<gene>
    <name evidence="11" type="primary">LOC106169910</name>
</gene>
<evidence type="ECO:0000256" key="3">
    <source>
        <dbReference type="ARBA" id="ARBA00022552"/>
    </source>
</evidence>
<evidence type="ECO:0000256" key="4">
    <source>
        <dbReference type="ARBA" id="ARBA00023242"/>
    </source>
</evidence>
<dbReference type="Gene3D" id="3.40.50.1010">
    <property type="entry name" value="5'-nuclease"/>
    <property type="match status" value="1"/>
</dbReference>
<dbReference type="InParanoid" id="A0A1S3J5A9"/>
<evidence type="ECO:0000313" key="10">
    <source>
        <dbReference type="Proteomes" id="UP000085678"/>
    </source>
</evidence>
<evidence type="ECO:0000313" key="11">
    <source>
        <dbReference type="RefSeq" id="XP_013405029.1"/>
    </source>
</evidence>
<feature type="compositionally biased region" description="Basic residues" evidence="8">
    <location>
        <begin position="188"/>
        <end position="208"/>
    </location>
</feature>
<dbReference type="PANTHER" id="PTHR12416">
    <property type="entry name" value="RRNA-PROCESSING PROTEIN UTP23 HOMOLOG"/>
    <property type="match status" value="1"/>
</dbReference>
<dbReference type="InterPro" id="IPR006984">
    <property type="entry name" value="Fcf1/UTP23"/>
</dbReference>
<evidence type="ECO:0000256" key="5">
    <source>
        <dbReference type="ARBA" id="ARBA00037300"/>
    </source>
</evidence>
<dbReference type="Pfam" id="PF04900">
    <property type="entry name" value="Fcf1"/>
    <property type="match status" value="1"/>
</dbReference>
<evidence type="ECO:0000256" key="1">
    <source>
        <dbReference type="ARBA" id="ARBA00004604"/>
    </source>
</evidence>
<proteinExistence type="inferred from homology"/>
<dbReference type="InterPro" id="IPR057776">
    <property type="entry name" value="UTP23_sensor"/>
</dbReference>
<keyword evidence="10" id="KW-1185">Reference proteome</keyword>
<keyword evidence="3" id="KW-0698">rRNA processing</keyword>
<dbReference type="Proteomes" id="UP000085678">
    <property type="component" value="Unplaced"/>
</dbReference>
<dbReference type="AlphaFoldDB" id="A0A1S3J5A9"/>
<feature type="domain" description="UTP23 sensor motif region" evidence="9">
    <location>
        <begin position="188"/>
        <end position="206"/>
    </location>
</feature>
<dbReference type="STRING" id="7574.A0A1S3J5A9"/>
<dbReference type="FunCoup" id="A0A1S3J5A9">
    <property type="interactions" value="2027"/>
</dbReference>
<name>A0A1S3J5A9_LINAN</name>
<dbReference type="KEGG" id="lak:106169910"/>
<dbReference type="FunFam" id="3.40.50.1010:FF:000006">
    <property type="entry name" value="rRNA-processing protein UTP23 homolog"/>
    <property type="match status" value="1"/>
</dbReference>
<keyword evidence="2" id="KW-0690">Ribosome biogenesis</keyword>
<organism evidence="10 11">
    <name type="scientific">Lingula anatina</name>
    <name type="common">Brachiopod</name>
    <name type="synonym">Lingula unguis</name>
    <dbReference type="NCBI Taxonomy" id="7574"/>
    <lineage>
        <taxon>Eukaryota</taxon>
        <taxon>Metazoa</taxon>
        <taxon>Spiralia</taxon>
        <taxon>Lophotrochozoa</taxon>
        <taxon>Brachiopoda</taxon>
        <taxon>Linguliformea</taxon>
        <taxon>Lingulata</taxon>
        <taxon>Lingulida</taxon>
        <taxon>Linguloidea</taxon>
        <taxon>Lingulidae</taxon>
        <taxon>Lingula</taxon>
    </lineage>
</organism>
<evidence type="ECO:0000259" key="9">
    <source>
        <dbReference type="Pfam" id="PF24779"/>
    </source>
</evidence>
<dbReference type="OrthoDB" id="25675at2759"/>
<dbReference type="Pfam" id="PF24779">
    <property type="entry name" value="UTP23_sensor"/>
    <property type="match status" value="1"/>
</dbReference>
<evidence type="ECO:0000256" key="6">
    <source>
        <dbReference type="ARBA" id="ARBA00038503"/>
    </source>
</evidence>